<proteinExistence type="predicted"/>
<accession>A0ACC2V349</accession>
<name>A0ACC2V349_9TREE</name>
<evidence type="ECO:0000313" key="1">
    <source>
        <dbReference type="EMBL" id="KAJ9093773.1"/>
    </source>
</evidence>
<dbReference type="EMBL" id="JASBWR010000119">
    <property type="protein sequence ID" value="KAJ9093773.1"/>
    <property type="molecule type" value="Genomic_DNA"/>
</dbReference>
<sequence>MTPPPPAESETASTRSDASLTPIPSSPAHAAVEATTEPEDFHLPGSRLATAAEIEHLNDVIARPQEQVSGLRTIASERQERHTTFERETPLRETSYAPTNYTSAPHHPKIKASDLPKFSGKDNEDVDQ</sequence>
<comment type="caution">
    <text evidence="1">The sequence shown here is derived from an EMBL/GenBank/DDBJ whole genome shotgun (WGS) entry which is preliminary data.</text>
</comment>
<protein>
    <submittedName>
        <fullName evidence="1">Uncharacterized protein</fullName>
    </submittedName>
</protein>
<keyword evidence="2" id="KW-1185">Reference proteome</keyword>
<reference evidence="1" key="1">
    <citation type="submission" date="2023-04" db="EMBL/GenBank/DDBJ databases">
        <title>Draft Genome sequencing of Naganishia species isolated from polar environments using Oxford Nanopore Technology.</title>
        <authorList>
            <person name="Leo P."/>
            <person name="Venkateswaran K."/>
        </authorList>
    </citation>
    <scope>NUCLEOTIDE SEQUENCE</scope>
    <source>
        <strain evidence="1">MNA-CCFEE 5261</strain>
    </source>
</reference>
<gene>
    <name evidence="1" type="ORF">QFC19_008213</name>
</gene>
<organism evidence="1 2">
    <name type="scientific">Naganishia cerealis</name>
    <dbReference type="NCBI Taxonomy" id="610337"/>
    <lineage>
        <taxon>Eukaryota</taxon>
        <taxon>Fungi</taxon>
        <taxon>Dikarya</taxon>
        <taxon>Basidiomycota</taxon>
        <taxon>Agaricomycotina</taxon>
        <taxon>Tremellomycetes</taxon>
        <taxon>Filobasidiales</taxon>
        <taxon>Filobasidiaceae</taxon>
        <taxon>Naganishia</taxon>
    </lineage>
</organism>
<evidence type="ECO:0000313" key="2">
    <source>
        <dbReference type="Proteomes" id="UP001241377"/>
    </source>
</evidence>
<dbReference type="Proteomes" id="UP001241377">
    <property type="component" value="Unassembled WGS sequence"/>
</dbReference>